<evidence type="ECO:0000256" key="1">
    <source>
        <dbReference type="SAM" id="Phobius"/>
    </source>
</evidence>
<name>A0A7C3N612_UNCW3</name>
<proteinExistence type="predicted"/>
<evidence type="ECO:0000313" key="2">
    <source>
        <dbReference type="EMBL" id="HFK23219.1"/>
    </source>
</evidence>
<feature type="transmembrane region" description="Helical" evidence="1">
    <location>
        <begin position="86"/>
        <end position="108"/>
    </location>
</feature>
<reference evidence="2" key="1">
    <citation type="journal article" date="2020" name="mSystems">
        <title>Genome- and Community-Level Interaction Insights into Carbon Utilization and Element Cycling Functions of Hydrothermarchaeota in Hydrothermal Sediment.</title>
        <authorList>
            <person name="Zhou Z."/>
            <person name="Liu Y."/>
            <person name="Xu W."/>
            <person name="Pan J."/>
            <person name="Luo Z.H."/>
            <person name="Li M."/>
        </authorList>
    </citation>
    <scope>NUCLEOTIDE SEQUENCE [LARGE SCALE GENOMIC DNA]</scope>
    <source>
        <strain evidence="2">SpSt-464</strain>
    </source>
</reference>
<keyword evidence="1" id="KW-1133">Transmembrane helix</keyword>
<organism evidence="2">
    <name type="scientific">candidate division WOR-3 bacterium</name>
    <dbReference type="NCBI Taxonomy" id="2052148"/>
    <lineage>
        <taxon>Bacteria</taxon>
        <taxon>Bacteria division WOR-3</taxon>
    </lineage>
</organism>
<comment type="caution">
    <text evidence="2">The sequence shown here is derived from an EMBL/GenBank/DDBJ whole genome shotgun (WGS) entry which is preliminary data.</text>
</comment>
<sequence>MIIRFFIKPLKENINFFETFQHETTHMFFAFITFKNIYSFKASSNSGGLIKTEKINPIVALSPYTIPLFSLFFILLTFIVKEKYLGILFFFSGFFFAQFLSATVKDTLFVKQPDLERYPFISYIIILISLFFFIFFFYFFITYGNNLFYIIPKSTFYLLFSK</sequence>
<dbReference type="AlphaFoldDB" id="A0A7C3N612"/>
<feature type="transmembrane region" description="Helical" evidence="1">
    <location>
        <begin position="58"/>
        <end position="80"/>
    </location>
</feature>
<protein>
    <submittedName>
        <fullName evidence="2">Uncharacterized protein</fullName>
    </submittedName>
</protein>
<gene>
    <name evidence="2" type="ORF">ENS15_00985</name>
</gene>
<feature type="transmembrane region" description="Helical" evidence="1">
    <location>
        <begin position="120"/>
        <end position="141"/>
    </location>
</feature>
<keyword evidence="1" id="KW-0812">Transmembrane</keyword>
<accession>A0A7C3N612</accession>
<dbReference type="EMBL" id="DSTT01000001">
    <property type="protein sequence ID" value="HFK23219.1"/>
    <property type="molecule type" value="Genomic_DNA"/>
</dbReference>
<keyword evidence="1" id="KW-0472">Membrane</keyword>